<reference evidence="2" key="1">
    <citation type="submission" date="2016-10" db="EMBL/GenBank/DDBJ databases">
        <authorList>
            <person name="Varghese N."/>
            <person name="Submissions S."/>
        </authorList>
    </citation>
    <scope>NUCLEOTIDE SEQUENCE [LARGE SCALE GENOMIC DNA]</scope>
    <source>
        <strain evidence="2">DSM 22703</strain>
    </source>
</reference>
<proteinExistence type="predicted"/>
<gene>
    <name evidence="1" type="ORF">SAMN03080617_00541</name>
</gene>
<dbReference type="STRING" id="279824.SAMN03080617_00541"/>
<accession>A0A1G5VL52</accession>
<protein>
    <recommendedName>
        <fullName evidence="3">CotH protein</fullName>
    </recommendedName>
</protein>
<evidence type="ECO:0000313" key="2">
    <source>
        <dbReference type="Proteomes" id="UP000198756"/>
    </source>
</evidence>
<keyword evidence="2" id="KW-1185">Reference proteome</keyword>
<dbReference type="Proteomes" id="UP000198756">
    <property type="component" value="Unassembled WGS sequence"/>
</dbReference>
<evidence type="ECO:0000313" key="1">
    <source>
        <dbReference type="EMBL" id="SDA46592.1"/>
    </source>
</evidence>
<dbReference type="AlphaFoldDB" id="A0A1G5VL52"/>
<evidence type="ECO:0008006" key="3">
    <source>
        <dbReference type="Google" id="ProtNLM"/>
    </source>
</evidence>
<sequence>MILWIKINRNLKVYFPHHTMKKTLFIHFILLFSAVSISFGFQTSPLFSSQEPLPIKMSFSIKELRKNTNDSTYMDSFLMLESSPGQWDTIPLEMRTRGNFRLANCLYPPIRIKFKNKKINGTVFENNKSLKLVLPCQKGKGADSYIGKEYLAYQLLEDITQYYFDTRLVQVNFTNLDDKKGGETSLLGFLIQDDDEVAARFGGKIVVGRKILPTVMQDSATVRQDFFQFMIGNTDFSTLFLHNQKVLQLDEKTIIPLAYDFDMCGLVSPPYAQVSPQLNIKSVTDRLYRGFCRDEAFVQAIRQEFLAKESQFWSTVERQQHYMSDTDMKMTKTFLKGFFDVLKNDRLFRDQILTACRGSDGAVQGR</sequence>
<organism evidence="1 2">
    <name type="scientific">Algoriphagus alkaliphilus</name>
    <dbReference type="NCBI Taxonomy" id="279824"/>
    <lineage>
        <taxon>Bacteria</taxon>
        <taxon>Pseudomonadati</taxon>
        <taxon>Bacteroidota</taxon>
        <taxon>Cytophagia</taxon>
        <taxon>Cytophagales</taxon>
        <taxon>Cyclobacteriaceae</taxon>
        <taxon>Algoriphagus</taxon>
    </lineage>
</organism>
<name>A0A1G5VL52_9BACT</name>
<dbReference type="EMBL" id="FMXE01000004">
    <property type="protein sequence ID" value="SDA46592.1"/>
    <property type="molecule type" value="Genomic_DNA"/>
</dbReference>